<gene>
    <name evidence="3" type="ORF">LSCM1_07314</name>
</gene>
<feature type="region of interest" description="Disordered" evidence="1">
    <location>
        <begin position="1533"/>
        <end position="1592"/>
    </location>
</feature>
<feature type="compositionally biased region" description="Low complexity" evidence="1">
    <location>
        <begin position="579"/>
        <end position="592"/>
    </location>
</feature>
<protein>
    <recommendedName>
        <fullName evidence="5">Cysteine peptidase B (CPB)</fullName>
    </recommendedName>
</protein>
<keyword evidence="2" id="KW-0812">Transmembrane</keyword>
<evidence type="ECO:0008006" key="5">
    <source>
        <dbReference type="Google" id="ProtNLM"/>
    </source>
</evidence>
<dbReference type="RefSeq" id="XP_067181046.1">
    <property type="nucleotide sequence ID" value="XM_067324689.1"/>
</dbReference>
<feature type="compositionally biased region" description="Low complexity" evidence="1">
    <location>
        <begin position="900"/>
        <end position="915"/>
    </location>
</feature>
<organism evidence="3 4">
    <name type="scientific">Leishmania martiniquensis</name>
    <dbReference type="NCBI Taxonomy" id="1580590"/>
    <lineage>
        <taxon>Eukaryota</taxon>
        <taxon>Discoba</taxon>
        <taxon>Euglenozoa</taxon>
        <taxon>Kinetoplastea</taxon>
        <taxon>Metakinetoplastina</taxon>
        <taxon>Trypanosomatida</taxon>
        <taxon>Trypanosomatidae</taxon>
        <taxon>Leishmaniinae</taxon>
        <taxon>Leishmania</taxon>
    </lineage>
</organism>
<feature type="compositionally biased region" description="Low complexity" evidence="1">
    <location>
        <begin position="1194"/>
        <end position="1207"/>
    </location>
</feature>
<dbReference type="KEGG" id="lmat:92517201"/>
<comment type="caution">
    <text evidence="3">The sequence shown here is derived from an EMBL/GenBank/DDBJ whole genome shotgun (WGS) entry which is preliminary data.</text>
</comment>
<feature type="region of interest" description="Disordered" evidence="1">
    <location>
        <begin position="125"/>
        <end position="152"/>
    </location>
</feature>
<dbReference type="Proteomes" id="UP000673552">
    <property type="component" value="Chromosome 7"/>
</dbReference>
<reference evidence="3 4" key="1">
    <citation type="submission" date="2021-03" db="EMBL/GenBank/DDBJ databases">
        <title>Leishmania (Mundinia) martiniquensis Genome sequencing and assembly.</title>
        <authorList>
            <person name="Almutairi H."/>
            <person name="Gatherer D."/>
        </authorList>
    </citation>
    <scope>NUCLEOTIDE SEQUENCE [LARGE SCALE GENOMIC DNA]</scope>
    <source>
        <strain evidence="3">LSCM1</strain>
    </source>
</reference>
<feature type="region of interest" description="Disordered" evidence="1">
    <location>
        <begin position="577"/>
        <end position="596"/>
    </location>
</feature>
<feature type="compositionally biased region" description="Polar residues" evidence="1">
    <location>
        <begin position="1533"/>
        <end position="1546"/>
    </location>
</feature>
<sequence length="1672" mass="173207">MAATQRSVALHALPPLGSPTFADAEGCEVAAVSALAALADVTQHHGVVHSPATPAVVGTFAAFLHRIQSASPHPSQAVPLLGSQTARTTPRSRRRDKVVGNGQTPLPVPVAPLLQLLSPADSALHSASSLPSASTPPPPYVETSTPQAAFGTGTFAPPPALVRHVRLPLRWAAVAARRRCRVAGDEVEHADGLALEALSPTPLPVPAAGARSSSLSHAPQHGAPSSGSHATTCSSPLADGEVTLVSDHVDAVLPAWAYLSSHIADAVQPTRVMSAPTSTLPRGESFTEAPAVGSQHHRSHSDHSSAASSLVGEGLCPPSLRATASASRDEYVDRQSCLYPSELAEACALAQRRRSESKTVAVAASALSSLHLLRLELQVDVEQSSPTLRNAAPAERQSLLDQALAEFTVTGVLPTTVLRGVLNDAALRLLASVDDLVLRRVAGAADLATQAEVKPHDGGTPSSSAAPATTAQSCCHRVVPLSLHARTLQRKPRTAATAMAGRLPLSTSVLSATASTVSGTTDSPLRMPTGPTILLTRLILTVLVHQQQTLATFTAPEARVVPAVQEGQAPLTNGQDGVGAPAASGACSPSSSETDATARMDDNAAVSLASAIIPHLFPFSFALSRFTKKLSLSSAVGYEALRTEAAIIGAAGLCGSAAGAAEEDAAAAAAEISETRVSEFGDGATATMMGAGTRSAGVDTPTQPWTWQDIAVSAVRAMCGLPELKSLPTPAAMMPFFSSPSTFSQAACSVAAGVAETATRSTTLTPQLMSERWRPSNTMVAEATTAVTTVAEGVGVTAAADSVHASEAVIDPAADQGVERECHGPSRLAEENQEKVEIGAGSAIDDSPRRWEADKATAALTSVVEAVHCRVGALCGQLKLLSAFMETSEAETEAGDGDADAGSNGAASYGGADSSVKQQKEAPEGLRGTVVPAATYWTSKTDTAHLRRCAGDHACLESVTEAAQQVLVCGLMLLTTTGLSVSEPADSGGAISTTERATAGDSEKRRAGSRILLLSLLATAEGSGGSSVEHTCGTAHELRRWLSVYERYLSEYVCTPLEQLERSMTEAVSGAAATTSAATAASMIREDGNGSWGNVPRTTRRVVPGSVTLVKEARRHHRHRRHAAAVKASLGDEKWYGARVAEEANGSDADSPVLPALSIARATVRLCRTMARTSAPPLDGASAASSKELLSHQPTPTTATGRRGGAAVPDTGSLHQLHCHRRCRCISNSPCAFMLTVGATADSARPLHKRIADLVDTITSVLRLLEAEERRWAALQGPVAGLQGHWRDMWAIINEERAQWCEMAQSSLWALRGQMRSTLAMEKSLGLSLVEVEGVTAVAAAANADPAADALAAESTSALAATVELEELTSPAREPDAFSRRRVALQPTRAPVAAMLLKPNFGEAGLFPAPSPLGLSPEAVTEESAEERATAGAGKGLEVAGEETPVSPALSTPSRESHIKQVEPEAEDGGELQDALLDEAAMVEDSETCEQGGDSIKASAEKLCDKPTATAKAATPSPPPLLSAAAFNRLTTTPGQKHMPQHNQSTHNRHAKQSCRARATQPLPQAPSRRKAAGSRAQTSRNDAAPAAPLRSATVLRAASRGSARSSPQWDLVADAGTVAAAASAEGNLAFALHQLPLLRTLAPLYVDGAVLRQATPFMAIGAVLYLLLLLL</sequence>
<keyword evidence="4" id="KW-1185">Reference proteome</keyword>
<feature type="transmembrane region" description="Helical" evidence="2">
    <location>
        <begin position="1651"/>
        <end position="1671"/>
    </location>
</feature>
<feature type="region of interest" description="Disordered" evidence="1">
    <location>
        <begin position="1413"/>
        <end position="1469"/>
    </location>
</feature>
<feature type="region of interest" description="Disordered" evidence="1">
    <location>
        <begin position="274"/>
        <end position="310"/>
    </location>
</feature>
<dbReference type="SMR" id="A0A836H5E7"/>
<feature type="region of interest" description="Disordered" evidence="1">
    <location>
        <begin position="891"/>
        <end position="924"/>
    </location>
</feature>
<feature type="region of interest" description="Disordered" evidence="1">
    <location>
        <begin position="983"/>
        <end position="1004"/>
    </location>
</feature>
<feature type="compositionally biased region" description="Polar residues" evidence="1">
    <location>
        <begin position="211"/>
        <end position="234"/>
    </location>
</feature>
<dbReference type="OrthoDB" id="267649at2759"/>
<evidence type="ECO:0000256" key="1">
    <source>
        <dbReference type="SAM" id="MobiDB-lite"/>
    </source>
</evidence>
<accession>A0A836H5E7</accession>
<feature type="region of interest" description="Disordered" evidence="1">
    <location>
        <begin position="73"/>
        <end position="106"/>
    </location>
</feature>
<feature type="region of interest" description="Disordered" evidence="1">
    <location>
        <begin position="1175"/>
        <end position="1207"/>
    </location>
</feature>
<evidence type="ECO:0000313" key="3">
    <source>
        <dbReference type="EMBL" id="KAG5486194.1"/>
    </source>
</evidence>
<dbReference type="EMBL" id="JAFEUZ010000007">
    <property type="protein sequence ID" value="KAG5486194.1"/>
    <property type="molecule type" value="Genomic_DNA"/>
</dbReference>
<evidence type="ECO:0000256" key="2">
    <source>
        <dbReference type="SAM" id="Phobius"/>
    </source>
</evidence>
<dbReference type="GeneID" id="92517201"/>
<evidence type="ECO:0000313" key="4">
    <source>
        <dbReference type="Proteomes" id="UP000673552"/>
    </source>
</evidence>
<name>A0A836H5E7_9TRYP</name>
<keyword evidence="2" id="KW-1133">Transmembrane helix</keyword>
<proteinExistence type="predicted"/>
<feature type="region of interest" description="Disordered" evidence="1">
    <location>
        <begin position="204"/>
        <end position="234"/>
    </location>
</feature>
<keyword evidence="2" id="KW-0472">Membrane</keyword>